<keyword evidence="1" id="KW-1133">Transmembrane helix</keyword>
<dbReference type="AlphaFoldDB" id="A0A318EID3"/>
<organism evidence="2 3">
    <name type="scientific">Sinimarinibacterium flocculans</name>
    <dbReference type="NCBI Taxonomy" id="985250"/>
    <lineage>
        <taxon>Bacteria</taxon>
        <taxon>Pseudomonadati</taxon>
        <taxon>Pseudomonadota</taxon>
        <taxon>Gammaproteobacteria</taxon>
        <taxon>Nevskiales</taxon>
        <taxon>Nevskiaceae</taxon>
        <taxon>Sinimarinibacterium</taxon>
    </lineage>
</organism>
<gene>
    <name evidence="2" type="ORF">C8D93_102494</name>
</gene>
<keyword evidence="1" id="KW-0812">Transmembrane</keyword>
<sequence>MNPSTMPLTIDPTAPAFALSGALPGLGHGVMLASVACAIALCWFLWSPGTRAKLPPRRPSRALPLPPVSASRGKALPPRAIPQLLVVVIVLAGAGLSCACDGVAVSVPAAEHAKAPGLIWTRVVSGPSALPEACRQQRAESFPQIVQHPLEPQRLSVVYFQDGNLSAVGAASTDGGHSWWRAPISDASACAGGPDRRDRLFNPLIAASADGWVYFGASHGRVSAHASVDAAGAWNRGVEPGTLPPEDAAENLNLLADPQQPGRVQALWTQFDYPAPEPFPLFTSSALRTSASSDHGRTFGPDRLAARAPLGSLIINGRLARASDGAMLACYDSVPALMLINSFTLRRTAFSVFCTRSNDGEQWTAPVPAGPSVFLPLPDPEGVETAGAESGGIAFSAKFDLATGPEGMAALVHADLQDGVGQLKLALSGDGGRSWGPSAVVIERDAPLFMPAVAIDAQGGIGLFWYDWTRDRAGDEPLSTDAWFAWSADLGASWTVRHLAGPFDLRAAYDATLGYDGGALGAYQDLVAMSEGFGAVFTVGPPLATDGGTDVLFARLQAE</sequence>
<dbReference type="Gene3D" id="2.120.10.10">
    <property type="match status" value="1"/>
</dbReference>
<name>A0A318EID3_9GAMM</name>
<feature type="transmembrane region" description="Helical" evidence="1">
    <location>
        <begin position="26"/>
        <end position="46"/>
    </location>
</feature>
<dbReference type="InterPro" id="IPR036278">
    <property type="entry name" value="Sialidase_sf"/>
</dbReference>
<feature type="transmembrane region" description="Helical" evidence="1">
    <location>
        <begin position="84"/>
        <end position="105"/>
    </location>
</feature>
<accession>A0A318EID3</accession>
<evidence type="ECO:0008006" key="4">
    <source>
        <dbReference type="Google" id="ProtNLM"/>
    </source>
</evidence>
<comment type="caution">
    <text evidence="2">The sequence shown here is derived from an EMBL/GenBank/DDBJ whole genome shotgun (WGS) entry which is preliminary data.</text>
</comment>
<dbReference type="OrthoDB" id="5958808at2"/>
<protein>
    <recommendedName>
        <fullName evidence="4">Exo-alpha-sialidase</fullName>
    </recommendedName>
</protein>
<dbReference type="RefSeq" id="WP_146216529.1">
    <property type="nucleotide sequence ID" value="NZ_CAWNXA010000002.1"/>
</dbReference>
<keyword evidence="3" id="KW-1185">Reference proteome</keyword>
<dbReference type="EMBL" id="QICN01000002">
    <property type="protein sequence ID" value="PXV70635.1"/>
    <property type="molecule type" value="Genomic_DNA"/>
</dbReference>
<reference evidence="2 3" key="1">
    <citation type="submission" date="2018-04" db="EMBL/GenBank/DDBJ databases">
        <title>Genomic Encyclopedia of Type Strains, Phase IV (KMG-IV): sequencing the most valuable type-strain genomes for metagenomic binning, comparative biology and taxonomic classification.</title>
        <authorList>
            <person name="Goeker M."/>
        </authorList>
    </citation>
    <scope>NUCLEOTIDE SEQUENCE [LARGE SCALE GENOMIC DNA]</scope>
    <source>
        <strain evidence="2 3">DSM 104150</strain>
    </source>
</reference>
<dbReference type="SUPFAM" id="SSF50939">
    <property type="entry name" value="Sialidases"/>
    <property type="match status" value="1"/>
</dbReference>
<evidence type="ECO:0000256" key="1">
    <source>
        <dbReference type="SAM" id="Phobius"/>
    </source>
</evidence>
<evidence type="ECO:0000313" key="3">
    <source>
        <dbReference type="Proteomes" id="UP000248330"/>
    </source>
</evidence>
<keyword evidence="1" id="KW-0472">Membrane</keyword>
<dbReference type="Proteomes" id="UP000248330">
    <property type="component" value="Unassembled WGS sequence"/>
</dbReference>
<proteinExistence type="predicted"/>
<evidence type="ECO:0000313" key="2">
    <source>
        <dbReference type="EMBL" id="PXV70635.1"/>
    </source>
</evidence>